<dbReference type="InterPro" id="IPR036388">
    <property type="entry name" value="WH-like_DNA-bd_sf"/>
</dbReference>
<keyword evidence="4 7" id="KW-0238">DNA-binding</keyword>
<keyword evidence="1 6" id="KW-0597">Phosphoprotein</keyword>
<dbReference type="FunFam" id="3.40.50.2300:FF:000002">
    <property type="entry name" value="DNA-binding response regulator PhoP"/>
    <property type="match status" value="1"/>
</dbReference>
<dbReference type="InterPro" id="IPR001867">
    <property type="entry name" value="OmpR/PhoB-type_DNA-bd"/>
</dbReference>
<dbReference type="GO" id="GO:0006355">
    <property type="term" value="P:regulation of DNA-templated transcription"/>
    <property type="evidence" value="ECO:0007669"/>
    <property type="project" value="InterPro"/>
</dbReference>
<dbReference type="InterPro" id="IPR011006">
    <property type="entry name" value="CheY-like_superfamily"/>
</dbReference>
<evidence type="ECO:0000256" key="5">
    <source>
        <dbReference type="ARBA" id="ARBA00023163"/>
    </source>
</evidence>
<protein>
    <submittedName>
        <fullName evidence="10">Response regulator transcription factor</fullName>
    </submittedName>
</protein>
<evidence type="ECO:0000256" key="1">
    <source>
        <dbReference type="ARBA" id="ARBA00022553"/>
    </source>
</evidence>
<evidence type="ECO:0000256" key="6">
    <source>
        <dbReference type="PROSITE-ProRule" id="PRU00169"/>
    </source>
</evidence>
<dbReference type="Proteomes" id="UP000676169">
    <property type="component" value="Chromosome"/>
</dbReference>
<dbReference type="GO" id="GO:0000156">
    <property type="term" value="F:phosphorelay response regulator activity"/>
    <property type="evidence" value="ECO:0007669"/>
    <property type="project" value="TreeGrafter"/>
</dbReference>
<dbReference type="SUPFAM" id="SSF52172">
    <property type="entry name" value="CheY-like"/>
    <property type="match status" value="1"/>
</dbReference>
<accession>A0A975G6X1</accession>
<feature type="DNA-binding region" description="OmpR/PhoB-type" evidence="7">
    <location>
        <begin position="124"/>
        <end position="218"/>
    </location>
</feature>
<dbReference type="Pfam" id="PF00072">
    <property type="entry name" value="Response_reg"/>
    <property type="match status" value="1"/>
</dbReference>
<dbReference type="Gene3D" id="6.10.250.690">
    <property type="match status" value="1"/>
</dbReference>
<dbReference type="InterPro" id="IPR039420">
    <property type="entry name" value="WalR-like"/>
</dbReference>
<dbReference type="PANTHER" id="PTHR48111:SF22">
    <property type="entry name" value="REGULATOR OF RPOS"/>
    <property type="match status" value="1"/>
</dbReference>
<dbReference type="CDD" id="cd00383">
    <property type="entry name" value="trans_reg_C"/>
    <property type="match status" value="1"/>
</dbReference>
<keyword evidence="3" id="KW-0805">Transcription regulation</keyword>
<dbReference type="RefSeq" id="WP_211630304.1">
    <property type="nucleotide sequence ID" value="NZ_CP073100.1"/>
</dbReference>
<dbReference type="SMART" id="SM00862">
    <property type="entry name" value="Trans_reg_C"/>
    <property type="match status" value="1"/>
</dbReference>
<feature type="domain" description="Response regulatory" evidence="8">
    <location>
        <begin position="2"/>
        <end position="116"/>
    </location>
</feature>
<feature type="domain" description="OmpR/PhoB-type" evidence="9">
    <location>
        <begin position="124"/>
        <end position="218"/>
    </location>
</feature>
<dbReference type="Pfam" id="PF00486">
    <property type="entry name" value="Trans_reg_C"/>
    <property type="match status" value="1"/>
</dbReference>
<evidence type="ECO:0000256" key="2">
    <source>
        <dbReference type="ARBA" id="ARBA00023012"/>
    </source>
</evidence>
<dbReference type="Gene3D" id="3.40.50.2300">
    <property type="match status" value="1"/>
</dbReference>
<keyword evidence="5" id="KW-0804">Transcription</keyword>
<evidence type="ECO:0000256" key="4">
    <source>
        <dbReference type="ARBA" id="ARBA00023125"/>
    </source>
</evidence>
<keyword evidence="2" id="KW-0902">Two-component regulatory system</keyword>
<dbReference type="PROSITE" id="PS51755">
    <property type="entry name" value="OMPR_PHOB"/>
    <property type="match status" value="1"/>
</dbReference>
<gene>
    <name evidence="10" type="ORF">KBB96_15145</name>
</gene>
<dbReference type="GO" id="GO:0032993">
    <property type="term" value="C:protein-DNA complex"/>
    <property type="evidence" value="ECO:0007669"/>
    <property type="project" value="TreeGrafter"/>
</dbReference>
<evidence type="ECO:0000259" key="8">
    <source>
        <dbReference type="PROSITE" id="PS50110"/>
    </source>
</evidence>
<reference evidence="10" key="1">
    <citation type="submission" date="2021-04" db="EMBL/GenBank/DDBJ databases">
        <title>Luteolibacter sp. 32A isolated from the skin of an Anderson's salamander (Ambystoma andersonii).</title>
        <authorList>
            <person name="Spergser J."/>
            <person name="Busse H.-J."/>
        </authorList>
    </citation>
    <scope>NUCLEOTIDE SEQUENCE</scope>
    <source>
        <strain evidence="10">32A</strain>
    </source>
</reference>
<keyword evidence="11" id="KW-1185">Reference proteome</keyword>
<feature type="modified residue" description="4-aspartylphosphate" evidence="6">
    <location>
        <position position="51"/>
    </location>
</feature>
<dbReference type="KEGG" id="lamb:KBB96_15145"/>
<name>A0A975G6X1_9BACT</name>
<dbReference type="InterPro" id="IPR001789">
    <property type="entry name" value="Sig_transdc_resp-reg_receiver"/>
</dbReference>
<dbReference type="PROSITE" id="PS50110">
    <property type="entry name" value="RESPONSE_REGULATORY"/>
    <property type="match status" value="1"/>
</dbReference>
<organism evidence="10 11">
    <name type="scientific">Luteolibacter ambystomatis</name>
    <dbReference type="NCBI Taxonomy" id="2824561"/>
    <lineage>
        <taxon>Bacteria</taxon>
        <taxon>Pseudomonadati</taxon>
        <taxon>Verrucomicrobiota</taxon>
        <taxon>Verrucomicrobiia</taxon>
        <taxon>Verrucomicrobiales</taxon>
        <taxon>Verrucomicrobiaceae</taxon>
        <taxon>Luteolibacter</taxon>
    </lineage>
</organism>
<evidence type="ECO:0000259" key="9">
    <source>
        <dbReference type="PROSITE" id="PS51755"/>
    </source>
</evidence>
<dbReference type="SMART" id="SM00448">
    <property type="entry name" value="REC"/>
    <property type="match status" value="1"/>
</dbReference>
<evidence type="ECO:0000313" key="11">
    <source>
        <dbReference type="Proteomes" id="UP000676169"/>
    </source>
</evidence>
<sequence length="219" mass="24689">MRVLYAEDSESLRRSVRRALEHHGHTVDVAANGREGLEASLTHDYDVIVLDVMMPEMDGLSLLRHLRKDGGQAHVLLLTARDTIEDRVRGLREGADDYLVKPFALQELLARVEALGRRRHGMTQPVLALGPLELDFAARRVTLHGAAVELTAREWKLLECLARRRDQVVPRSEIEEQIYDDKVEPMSNVVDTAIYGLRRKIGSGFIHTRRGLGYVLSAP</sequence>
<evidence type="ECO:0000256" key="3">
    <source>
        <dbReference type="ARBA" id="ARBA00023015"/>
    </source>
</evidence>
<dbReference type="GO" id="GO:0005829">
    <property type="term" value="C:cytosol"/>
    <property type="evidence" value="ECO:0007669"/>
    <property type="project" value="TreeGrafter"/>
</dbReference>
<dbReference type="PANTHER" id="PTHR48111">
    <property type="entry name" value="REGULATOR OF RPOS"/>
    <property type="match status" value="1"/>
</dbReference>
<proteinExistence type="predicted"/>
<dbReference type="AlphaFoldDB" id="A0A975G6X1"/>
<dbReference type="Gene3D" id="1.10.10.10">
    <property type="entry name" value="Winged helix-like DNA-binding domain superfamily/Winged helix DNA-binding domain"/>
    <property type="match status" value="1"/>
</dbReference>
<evidence type="ECO:0000313" key="10">
    <source>
        <dbReference type="EMBL" id="QUE50199.1"/>
    </source>
</evidence>
<dbReference type="EMBL" id="CP073100">
    <property type="protein sequence ID" value="QUE50199.1"/>
    <property type="molecule type" value="Genomic_DNA"/>
</dbReference>
<dbReference type="GO" id="GO:0000976">
    <property type="term" value="F:transcription cis-regulatory region binding"/>
    <property type="evidence" value="ECO:0007669"/>
    <property type="project" value="TreeGrafter"/>
</dbReference>
<evidence type="ECO:0000256" key="7">
    <source>
        <dbReference type="PROSITE-ProRule" id="PRU01091"/>
    </source>
</evidence>